<dbReference type="eggNOG" id="COG1846">
    <property type="taxonomic scope" value="Bacteria"/>
</dbReference>
<evidence type="ECO:0000256" key="1">
    <source>
        <dbReference type="ARBA" id="ARBA00023015"/>
    </source>
</evidence>
<dbReference type="PRINTS" id="PR00598">
    <property type="entry name" value="HTHMARR"/>
</dbReference>
<dbReference type="AlphaFoldDB" id="V4Q8Q3"/>
<keyword evidence="6" id="KW-1185">Reference proteome</keyword>
<dbReference type="InterPro" id="IPR036388">
    <property type="entry name" value="WH-like_DNA-bd_sf"/>
</dbReference>
<gene>
    <name evidence="5" type="ORF">ABENE_01650</name>
</gene>
<evidence type="ECO:0000313" key="5">
    <source>
        <dbReference type="EMBL" id="ESQ94240.1"/>
    </source>
</evidence>
<accession>V4Q8Q3</accession>
<dbReference type="PROSITE" id="PS01117">
    <property type="entry name" value="HTH_MARR_1"/>
    <property type="match status" value="1"/>
</dbReference>
<dbReference type="Proteomes" id="UP000017837">
    <property type="component" value="Unassembled WGS sequence"/>
</dbReference>
<dbReference type="OrthoDB" id="32523at2"/>
<dbReference type="PANTHER" id="PTHR33164">
    <property type="entry name" value="TRANSCRIPTIONAL REGULATOR, MARR FAMILY"/>
    <property type="match status" value="1"/>
</dbReference>
<dbReference type="GO" id="GO:0006950">
    <property type="term" value="P:response to stress"/>
    <property type="evidence" value="ECO:0007669"/>
    <property type="project" value="TreeGrafter"/>
</dbReference>
<keyword evidence="1" id="KW-0805">Transcription regulation</keyword>
<keyword evidence="2" id="KW-0238">DNA-binding</keyword>
<dbReference type="PROSITE" id="PS50995">
    <property type="entry name" value="HTH_MARR_2"/>
    <property type="match status" value="1"/>
</dbReference>
<dbReference type="Pfam" id="PF01047">
    <property type="entry name" value="MarR"/>
    <property type="match status" value="1"/>
</dbReference>
<dbReference type="SUPFAM" id="SSF46785">
    <property type="entry name" value="Winged helix' DNA-binding domain"/>
    <property type="match status" value="1"/>
</dbReference>
<comment type="caution">
    <text evidence="5">The sequence shown here is derived from an EMBL/GenBank/DDBJ whole genome shotgun (WGS) entry which is preliminary data.</text>
</comment>
<dbReference type="Gene3D" id="1.10.10.10">
    <property type="entry name" value="Winged helix-like DNA-binding domain superfamily/Winged helix DNA-binding domain"/>
    <property type="match status" value="1"/>
</dbReference>
<dbReference type="InterPro" id="IPR039422">
    <property type="entry name" value="MarR/SlyA-like"/>
</dbReference>
<dbReference type="STRING" id="1121022.GCA_000376105_00495"/>
<dbReference type="SMART" id="SM00347">
    <property type="entry name" value="HTH_MARR"/>
    <property type="match status" value="1"/>
</dbReference>
<dbReference type="EMBL" id="AWGB01000004">
    <property type="protein sequence ID" value="ESQ94240.1"/>
    <property type="molecule type" value="Genomic_DNA"/>
</dbReference>
<evidence type="ECO:0000259" key="4">
    <source>
        <dbReference type="PROSITE" id="PS50995"/>
    </source>
</evidence>
<dbReference type="GO" id="GO:0003677">
    <property type="term" value="F:DNA binding"/>
    <property type="evidence" value="ECO:0007669"/>
    <property type="project" value="UniProtKB-KW"/>
</dbReference>
<dbReference type="RefSeq" id="WP_018080167.1">
    <property type="nucleotide sequence ID" value="NZ_AQWM01000001.1"/>
</dbReference>
<dbReference type="InterPro" id="IPR000835">
    <property type="entry name" value="HTH_MarR-typ"/>
</dbReference>
<feature type="domain" description="HTH marR-type" evidence="4">
    <location>
        <begin position="4"/>
        <end position="137"/>
    </location>
</feature>
<name>V4Q8Q3_9CAUL</name>
<dbReference type="PANTHER" id="PTHR33164:SF64">
    <property type="entry name" value="TRANSCRIPTIONAL REGULATOR SLYA"/>
    <property type="match status" value="1"/>
</dbReference>
<evidence type="ECO:0000313" key="6">
    <source>
        <dbReference type="Proteomes" id="UP000017837"/>
    </source>
</evidence>
<dbReference type="PATRIC" id="fig|1121022.4.peg.329"/>
<evidence type="ECO:0000256" key="2">
    <source>
        <dbReference type="ARBA" id="ARBA00023125"/>
    </source>
</evidence>
<protein>
    <recommendedName>
        <fullName evidence="4">HTH marR-type domain-containing protein</fullName>
    </recommendedName>
</protein>
<organism evidence="5 6">
    <name type="scientific">Asticcacaulis benevestitus DSM 16100 = ATCC BAA-896</name>
    <dbReference type="NCBI Taxonomy" id="1121022"/>
    <lineage>
        <taxon>Bacteria</taxon>
        <taxon>Pseudomonadati</taxon>
        <taxon>Pseudomonadota</taxon>
        <taxon>Alphaproteobacteria</taxon>
        <taxon>Caulobacterales</taxon>
        <taxon>Caulobacteraceae</taxon>
        <taxon>Asticcacaulis</taxon>
    </lineage>
</organism>
<dbReference type="GO" id="GO:0003700">
    <property type="term" value="F:DNA-binding transcription factor activity"/>
    <property type="evidence" value="ECO:0007669"/>
    <property type="project" value="InterPro"/>
</dbReference>
<evidence type="ECO:0000256" key="3">
    <source>
        <dbReference type="ARBA" id="ARBA00023163"/>
    </source>
</evidence>
<dbReference type="InterPro" id="IPR023187">
    <property type="entry name" value="Tscrpt_reg_MarR-type_CS"/>
</dbReference>
<sequence>MSVEDRFSAALHNTARMWRLALDRRLRDLGVSQAGWVSIAYIAKTQGPLSQGELANLVQVEAATMVSTIDRLEKAGLVLRVASESDRRVKHVVLTPAGEVLYGKVRARADEMRRDILGHIEPEKLAMTADILENIQALIETP</sequence>
<reference evidence="5 6" key="1">
    <citation type="journal article" date="2014" name="Nature">
        <title>Sequential evolution of bacterial morphology by co-option of a developmental regulator.</title>
        <authorList>
            <person name="Jiang C."/>
            <person name="Brown P.J."/>
            <person name="Ducret A."/>
            <person name="Brun Y.V."/>
        </authorList>
    </citation>
    <scope>NUCLEOTIDE SEQUENCE [LARGE SCALE GENOMIC DNA]</scope>
    <source>
        <strain evidence="5 6">DSM 16100</strain>
    </source>
</reference>
<dbReference type="InterPro" id="IPR036390">
    <property type="entry name" value="WH_DNA-bd_sf"/>
</dbReference>
<keyword evidence="3" id="KW-0804">Transcription</keyword>
<proteinExistence type="predicted"/>